<dbReference type="InterPro" id="IPR043519">
    <property type="entry name" value="NT_sf"/>
</dbReference>
<feature type="binding site" evidence="15">
    <location>
        <begin position="112"/>
        <end position="114"/>
    </location>
    <ligand>
        <name>ATP</name>
        <dbReference type="ChEBI" id="CHEBI:30616"/>
    </ligand>
</feature>
<comment type="function">
    <text evidence="14">Polymerase that creates the 3'-poly(A) tail of mRNA's.</text>
</comment>
<evidence type="ECO:0000256" key="1">
    <source>
        <dbReference type="ARBA" id="ARBA00001936"/>
    </source>
</evidence>
<dbReference type="GO" id="GO:0031123">
    <property type="term" value="P:RNA 3'-end processing"/>
    <property type="evidence" value="ECO:0007669"/>
    <property type="project" value="InterPro"/>
</dbReference>
<dbReference type="Pfam" id="PF20750">
    <property type="entry name" value="PAP_NTPase"/>
    <property type="match status" value="1"/>
</dbReference>
<gene>
    <name evidence="20" type="primary">PAPOLA</name>
    <name evidence="20" type="synonym">papola</name>
</gene>
<dbReference type="InterPro" id="IPR007012">
    <property type="entry name" value="PolA_pol_cen_dom"/>
</dbReference>
<reference evidence="20" key="3">
    <citation type="submission" date="2025-09" db="UniProtKB">
        <authorList>
            <consortium name="Ensembl"/>
        </authorList>
    </citation>
    <scope>IDENTIFICATION</scope>
</reference>
<dbReference type="CDD" id="cd05402">
    <property type="entry name" value="NT_PAP_TUTase"/>
    <property type="match status" value="1"/>
</dbReference>
<dbReference type="InterPro" id="IPR011068">
    <property type="entry name" value="NuclTrfase_I-like_C"/>
</dbReference>
<dbReference type="Ensembl" id="ENSSFOT00015062384.1">
    <property type="protein sequence ID" value="ENSSFOP00015046261.1"/>
    <property type="gene ID" value="ENSSFOG00015004431.2"/>
</dbReference>
<keyword evidence="9 16" id="KW-0460">Magnesium</keyword>
<evidence type="ECO:0000256" key="14">
    <source>
        <dbReference type="PIRNR" id="PIRNR018425"/>
    </source>
</evidence>
<dbReference type="Proteomes" id="UP000694397">
    <property type="component" value="Chromosome 1"/>
</dbReference>
<reference evidence="20 21" key="1">
    <citation type="submission" date="2019-04" db="EMBL/GenBank/DDBJ databases">
        <authorList>
            <consortium name="Wellcome Sanger Institute Data Sharing"/>
        </authorList>
    </citation>
    <scope>NUCLEOTIDE SEQUENCE [LARGE SCALE GENOMIC DNA]</scope>
</reference>
<feature type="binding site" evidence="16">
    <location>
        <position position="156"/>
    </location>
    <ligand>
        <name>Mg(2+)</name>
        <dbReference type="ChEBI" id="CHEBI:18420"/>
        <label>2</label>
        <note>catalytic</note>
    </ligand>
</feature>
<dbReference type="SUPFAM" id="SSF81631">
    <property type="entry name" value="PAP/OAS1 substrate-binding domain"/>
    <property type="match status" value="1"/>
</dbReference>
<keyword evidence="7 14" id="KW-0547">Nucleotide-binding</keyword>
<dbReference type="Gene3D" id="3.30.460.10">
    <property type="entry name" value="Beta Polymerase, domain 2"/>
    <property type="match status" value="1"/>
</dbReference>
<dbReference type="GO" id="GO:1990817">
    <property type="term" value="F:poly(A) RNA polymerase activity"/>
    <property type="evidence" value="ECO:0007669"/>
    <property type="project" value="UniProtKB-UniRule"/>
</dbReference>
<dbReference type="GO" id="GO:0005524">
    <property type="term" value="F:ATP binding"/>
    <property type="evidence" value="ECO:0007669"/>
    <property type="project" value="UniProtKB-UniRule"/>
</dbReference>
<reference evidence="20" key="2">
    <citation type="submission" date="2025-08" db="UniProtKB">
        <authorList>
            <consortium name="Ensembl"/>
        </authorList>
    </citation>
    <scope>IDENTIFICATION</scope>
</reference>
<comment type="cofactor">
    <cofactor evidence="16">
        <name>Mg(2+)</name>
        <dbReference type="ChEBI" id="CHEBI:18420"/>
    </cofactor>
    <text evidence="16">Binds 2 magnesium ions. Also active with manganese.</text>
</comment>
<dbReference type="GO" id="GO:0046872">
    <property type="term" value="F:metal ion binding"/>
    <property type="evidence" value="ECO:0007669"/>
    <property type="project" value="UniProtKB-KW"/>
</dbReference>
<feature type="binding site" evidence="16">
    <location>
        <position position="112"/>
    </location>
    <ligand>
        <name>Mg(2+)</name>
        <dbReference type="ChEBI" id="CHEBI:18420"/>
        <label>2</label>
        <note>catalytic</note>
    </ligand>
</feature>
<comment type="cofactor">
    <cofactor evidence="1">
        <name>Mn(2+)</name>
        <dbReference type="ChEBI" id="CHEBI:29035"/>
    </cofactor>
</comment>
<evidence type="ECO:0000256" key="4">
    <source>
        <dbReference type="ARBA" id="ARBA00022664"/>
    </source>
</evidence>
<dbReference type="FunFam" id="1.10.1410.10:FF:000001">
    <property type="entry name" value="Putative poly(A) polymerase gamma"/>
    <property type="match status" value="1"/>
</dbReference>
<feature type="binding site" evidence="16">
    <location>
        <position position="114"/>
    </location>
    <ligand>
        <name>Mg(2+)</name>
        <dbReference type="ChEBI" id="CHEBI:18420"/>
        <label>2</label>
        <note>catalytic</note>
    </ligand>
</feature>
<feature type="binding site" evidence="15">
    <location>
        <position position="108"/>
    </location>
    <ligand>
        <name>ATP</name>
        <dbReference type="ChEBI" id="CHEBI:30616"/>
    </ligand>
</feature>
<name>A0A8C9T740_SCLFO</name>
<accession>A0A8C9T740</accession>
<keyword evidence="12 14" id="KW-0539">Nucleus</keyword>
<dbReference type="Gene3D" id="1.10.1410.10">
    <property type="match status" value="1"/>
</dbReference>
<feature type="domain" description="Poly(A) polymerase central" evidence="18">
    <location>
        <begin position="208"/>
        <end position="352"/>
    </location>
</feature>
<dbReference type="SUPFAM" id="SSF55003">
    <property type="entry name" value="PAP/Archaeal CCA-adding enzyme, C-terminal domain"/>
    <property type="match status" value="1"/>
</dbReference>
<dbReference type="Pfam" id="PF04926">
    <property type="entry name" value="PAP_RNA-bind"/>
    <property type="match status" value="1"/>
</dbReference>
<dbReference type="InterPro" id="IPR048840">
    <property type="entry name" value="PolA_pol_NTPase"/>
</dbReference>
<dbReference type="GeneTree" id="ENSGT00940000154598"/>
<dbReference type="Pfam" id="PF04928">
    <property type="entry name" value="PAP_central"/>
    <property type="match status" value="1"/>
</dbReference>
<feature type="binding site" evidence="15">
    <location>
        <begin position="235"/>
        <end position="236"/>
    </location>
    <ligand>
        <name>ATP</name>
        <dbReference type="ChEBI" id="CHEBI:30616"/>
    </ligand>
</feature>
<protein>
    <recommendedName>
        <fullName evidence="14">Poly(A) polymerase</fullName>
        <ecNumber evidence="14">2.7.7.19</ecNumber>
    </recommendedName>
</protein>
<evidence type="ECO:0000256" key="11">
    <source>
        <dbReference type="ARBA" id="ARBA00023211"/>
    </source>
</evidence>
<dbReference type="Gene3D" id="3.30.70.590">
    <property type="entry name" value="Poly(A) polymerase predicted RNA binding domain"/>
    <property type="match status" value="1"/>
</dbReference>
<dbReference type="InterPro" id="IPR007010">
    <property type="entry name" value="PolA_pol_RNA-bd_dom"/>
</dbReference>
<dbReference type="AlphaFoldDB" id="A0A8C9T740"/>
<feature type="binding site" evidence="15">
    <location>
        <position position="226"/>
    </location>
    <ligand>
        <name>ATP</name>
        <dbReference type="ChEBI" id="CHEBI:30616"/>
    </ligand>
</feature>
<evidence type="ECO:0000259" key="17">
    <source>
        <dbReference type="Pfam" id="PF04926"/>
    </source>
</evidence>
<keyword evidence="21" id="KW-1185">Reference proteome</keyword>
<feature type="binding site" evidence="16">
    <location>
        <position position="114"/>
    </location>
    <ligand>
        <name>Mg(2+)</name>
        <dbReference type="ChEBI" id="CHEBI:18420"/>
        <label>1</label>
        <note>catalytic</note>
    </ligand>
</feature>
<evidence type="ECO:0000256" key="12">
    <source>
        <dbReference type="ARBA" id="ARBA00023242"/>
    </source>
</evidence>
<feature type="binding site" evidence="15">
    <location>
        <position position="217"/>
    </location>
    <ligand>
        <name>ATP</name>
        <dbReference type="ChEBI" id="CHEBI:30616"/>
    </ligand>
</feature>
<evidence type="ECO:0000256" key="13">
    <source>
        <dbReference type="ARBA" id="ARBA00048830"/>
    </source>
</evidence>
<feature type="binding site" evidence="15">
    <location>
        <position position="156"/>
    </location>
    <ligand>
        <name>ATP</name>
        <dbReference type="ChEBI" id="CHEBI:30616"/>
    </ligand>
</feature>
<dbReference type="SUPFAM" id="SSF81301">
    <property type="entry name" value="Nucleotidyltransferase"/>
    <property type="match status" value="1"/>
</dbReference>
<dbReference type="FunFam" id="3.30.70.590:FF:000001">
    <property type="entry name" value="Putative poly(A) polymerase gamma"/>
    <property type="match status" value="1"/>
</dbReference>
<feature type="domain" description="Poly(A) polymerase RNA-binding" evidence="17">
    <location>
        <begin position="355"/>
        <end position="419"/>
    </location>
</feature>
<evidence type="ECO:0000256" key="6">
    <source>
        <dbReference type="ARBA" id="ARBA00022723"/>
    </source>
</evidence>
<sequence>MPFPVANQVQAAQQQPKHYGITSPISLALPKDSDVELTRKLCEALKPYGVFEEELELQRRILVLGKLNTLVKEWIREISEKKNLPASLIENVGGKIFTFGSYRLGVHTKGADIDALCVAPRHVDRSDFFTSFYEKLKEQEEVKDLRFVGNFHSVIDILFARLALQTIPESLDLRDDGLLKNLDIRCIRSLNGCRVTDEILHLVPNIENFRLTLRAIKLWAKRHNIYSNILGFLGGVSWAMLVARTCQLYPNAVASTLVHKFFLVFSKWEWPNPVLLKQPEECNLNLQVWDPRVTPSDRYHLMPIITPAYPQQNSTYNVSASTRTVMIEEFKQGLAITDEIMLNKADWSKLFEAPNFFQKYKYVLNCLSCWTYMVRQKVGLVESKIRILVGNLEKNDFITLAHVNPQSFPGPKNGTEKEEFSTMWVIGIVFKKMEGSENLNVDLTYDIQSFTDTVYRQAISSKMFEPDMKITAMHVKRKQLHQLLPNFVIQKRRKHSTDGVRFITDTSLDLSLDGDSSMSVPSPTALSKTCTFIGTASPPGSIFVNICHGLAPTQQVPQSNLTQNFPVLRLMVMLFLMSNTDLSEGPPLPANPIPVVKNSIKLRLSR</sequence>
<dbReference type="GO" id="GO:0003723">
    <property type="term" value="F:RNA binding"/>
    <property type="evidence" value="ECO:0007669"/>
    <property type="project" value="UniProtKB-UniRule"/>
</dbReference>
<keyword evidence="6 16" id="KW-0479">Metal-binding</keyword>
<dbReference type="GO" id="GO:0006397">
    <property type="term" value="P:mRNA processing"/>
    <property type="evidence" value="ECO:0007669"/>
    <property type="project" value="UniProtKB-KW"/>
</dbReference>
<dbReference type="PIRSF" id="PIRSF018425">
    <property type="entry name" value="PolyA_polymerase"/>
    <property type="match status" value="1"/>
</dbReference>
<dbReference type="PANTHER" id="PTHR10682:SF9">
    <property type="entry name" value="POLY(A) POLYMERASE ALPHA"/>
    <property type="match status" value="1"/>
</dbReference>
<dbReference type="GO" id="GO:0005634">
    <property type="term" value="C:nucleus"/>
    <property type="evidence" value="ECO:0007669"/>
    <property type="project" value="UniProtKB-SubCell"/>
</dbReference>
<keyword evidence="10" id="KW-0694">RNA-binding</keyword>
<evidence type="ECO:0000259" key="18">
    <source>
        <dbReference type="Pfam" id="PF04928"/>
    </source>
</evidence>
<comment type="catalytic activity">
    <reaction evidence="13 14">
        <text>RNA(n) + ATP = RNA(n)-3'-adenine ribonucleotide + diphosphate</text>
        <dbReference type="Rhea" id="RHEA:11332"/>
        <dbReference type="Rhea" id="RHEA-COMP:14527"/>
        <dbReference type="Rhea" id="RHEA-COMP:17347"/>
        <dbReference type="ChEBI" id="CHEBI:30616"/>
        <dbReference type="ChEBI" id="CHEBI:33019"/>
        <dbReference type="ChEBI" id="CHEBI:140395"/>
        <dbReference type="ChEBI" id="CHEBI:173115"/>
        <dbReference type="EC" id="2.7.7.19"/>
    </reaction>
</comment>
<evidence type="ECO:0000256" key="8">
    <source>
        <dbReference type="ARBA" id="ARBA00022840"/>
    </source>
</evidence>
<dbReference type="FunFam" id="3.30.460.10:FF:000002">
    <property type="entry name" value="Poly(A) polymerase alpha, putative"/>
    <property type="match status" value="1"/>
</dbReference>
<evidence type="ECO:0000313" key="20">
    <source>
        <dbReference type="Ensembl" id="ENSSFOP00015046261.1"/>
    </source>
</evidence>
<feature type="domain" description="Poly(A) polymerase nucleotidyltransferase" evidence="19">
    <location>
        <begin position="20"/>
        <end position="203"/>
    </location>
</feature>
<comment type="subcellular location">
    <subcellularLocation>
        <location evidence="2 14">Nucleus</location>
    </subcellularLocation>
</comment>
<evidence type="ECO:0000256" key="15">
    <source>
        <dbReference type="PIRSR" id="PIRSR018425-1"/>
    </source>
</evidence>
<organism evidence="20 21">
    <name type="scientific">Scleropages formosus</name>
    <name type="common">Asian bonytongue</name>
    <name type="synonym">Osteoglossum formosum</name>
    <dbReference type="NCBI Taxonomy" id="113540"/>
    <lineage>
        <taxon>Eukaryota</taxon>
        <taxon>Metazoa</taxon>
        <taxon>Chordata</taxon>
        <taxon>Craniata</taxon>
        <taxon>Vertebrata</taxon>
        <taxon>Euteleostomi</taxon>
        <taxon>Actinopterygii</taxon>
        <taxon>Neopterygii</taxon>
        <taxon>Teleostei</taxon>
        <taxon>Osteoglossocephala</taxon>
        <taxon>Osteoglossomorpha</taxon>
        <taxon>Osteoglossiformes</taxon>
        <taxon>Osteoglossidae</taxon>
        <taxon>Scleropages</taxon>
    </lineage>
</organism>
<keyword evidence="5 14" id="KW-0808">Transferase</keyword>
<evidence type="ECO:0000313" key="21">
    <source>
        <dbReference type="Proteomes" id="UP000694397"/>
    </source>
</evidence>
<keyword evidence="8 14" id="KW-0067">ATP-binding</keyword>
<feature type="binding site" evidence="16">
    <location>
        <position position="112"/>
    </location>
    <ligand>
        <name>Mg(2+)</name>
        <dbReference type="ChEBI" id="CHEBI:18420"/>
        <label>1</label>
        <note>catalytic</note>
    </ligand>
</feature>
<evidence type="ECO:0000259" key="19">
    <source>
        <dbReference type="Pfam" id="PF20750"/>
    </source>
</evidence>
<evidence type="ECO:0000256" key="7">
    <source>
        <dbReference type="ARBA" id="ARBA00022741"/>
    </source>
</evidence>
<proteinExistence type="inferred from homology"/>
<evidence type="ECO:0000256" key="16">
    <source>
        <dbReference type="PIRSR" id="PIRSR018425-2"/>
    </source>
</evidence>
<dbReference type="EC" id="2.7.7.19" evidence="14"/>
<dbReference type="PANTHER" id="PTHR10682">
    <property type="entry name" value="POLY A POLYMERASE"/>
    <property type="match status" value="1"/>
</dbReference>
<evidence type="ECO:0000256" key="5">
    <source>
        <dbReference type="ARBA" id="ARBA00022679"/>
    </source>
</evidence>
<keyword evidence="4 14" id="KW-0507">mRNA processing</keyword>
<comment type="similarity">
    <text evidence="3 14">Belongs to the poly(A) polymerase family.</text>
</comment>
<dbReference type="InterPro" id="IPR014492">
    <property type="entry name" value="PolyA_polymerase"/>
</dbReference>
<keyword evidence="11" id="KW-0464">Manganese</keyword>
<evidence type="ECO:0000256" key="2">
    <source>
        <dbReference type="ARBA" id="ARBA00004123"/>
    </source>
</evidence>
<evidence type="ECO:0000256" key="9">
    <source>
        <dbReference type="ARBA" id="ARBA00022842"/>
    </source>
</evidence>
<evidence type="ECO:0000256" key="3">
    <source>
        <dbReference type="ARBA" id="ARBA00010912"/>
    </source>
</evidence>
<evidence type="ECO:0000256" key="10">
    <source>
        <dbReference type="ARBA" id="ARBA00022884"/>
    </source>
</evidence>
<feature type="binding site" evidence="15">
    <location>
        <begin position="99"/>
        <end position="101"/>
    </location>
    <ligand>
        <name>ATP</name>
        <dbReference type="ChEBI" id="CHEBI:30616"/>
    </ligand>
</feature>